<keyword evidence="2" id="KW-0378">Hydrolase</keyword>
<dbReference type="AlphaFoldDB" id="A0AAU7D4A1"/>
<accession>A0AAU7D4A1</accession>
<gene>
    <name evidence="5" type="ORF">P4G45_12820</name>
    <name evidence="6" type="ORF">P8936_13235</name>
</gene>
<name>A0AAU7D4A1_9BACT</name>
<dbReference type="GO" id="GO:0008270">
    <property type="term" value="F:zinc ion binding"/>
    <property type="evidence" value="ECO:0007669"/>
    <property type="project" value="InterPro"/>
</dbReference>
<evidence type="ECO:0000259" key="4">
    <source>
        <dbReference type="Pfam" id="PF08797"/>
    </source>
</evidence>
<dbReference type="RefSeq" id="WP_348266872.1">
    <property type="nucleotide sequence ID" value="NZ_CP121194.1"/>
</dbReference>
<keyword evidence="1" id="KW-0479">Metal-binding</keyword>
<sequence>MARNKKFKVTREVFKIAKSANRLRKALDSHNELLEQAKEKPVNKVVQENTAYERNLFRKLGNSVDKHFYTKVVGVSFQNSDSSSRQDTIQSLIVCQELEFRKEPQNKFDPNAILLCTQNGLGIGYLNERLAGEVTRSLNKGVSWRCYVRRVLHAADTKNWGVTVCMVKLKNASSSVDLGSGISGSEFLAKYYPNYKFQKHAAESQPPGKTLGMALFIILAALLFMIIHSC</sequence>
<dbReference type="Pfam" id="PF08797">
    <property type="entry name" value="HIRAN"/>
    <property type="match status" value="1"/>
</dbReference>
<dbReference type="Gene3D" id="3.30.70.2330">
    <property type="match status" value="1"/>
</dbReference>
<organism evidence="6">
    <name type="scientific">Edaphobacter paludis</name>
    <dbReference type="NCBI Taxonomy" id="3035702"/>
    <lineage>
        <taxon>Bacteria</taxon>
        <taxon>Pseudomonadati</taxon>
        <taxon>Acidobacteriota</taxon>
        <taxon>Terriglobia</taxon>
        <taxon>Terriglobales</taxon>
        <taxon>Acidobacteriaceae</taxon>
        <taxon>Edaphobacter</taxon>
    </lineage>
</organism>
<dbReference type="GO" id="GO:0003676">
    <property type="term" value="F:nucleic acid binding"/>
    <property type="evidence" value="ECO:0007669"/>
    <property type="project" value="InterPro"/>
</dbReference>
<keyword evidence="3" id="KW-0472">Membrane</keyword>
<evidence type="ECO:0000256" key="2">
    <source>
        <dbReference type="ARBA" id="ARBA00022801"/>
    </source>
</evidence>
<dbReference type="EMBL" id="CP121194">
    <property type="protein sequence ID" value="XBH09362.1"/>
    <property type="molecule type" value="Genomic_DNA"/>
</dbReference>
<proteinExistence type="predicted"/>
<keyword evidence="3" id="KW-0812">Transmembrane</keyword>
<dbReference type="InterPro" id="IPR014905">
    <property type="entry name" value="HIRAN"/>
</dbReference>
<reference evidence="6" key="1">
    <citation type="submission" date="2023-03" db="EMBL/GenBank/DDBJ databases">
        <title>Edaphobacter sp.</title>
        <authorList>
            <person name="Huber K.J."/>
            <person name="Papendorf J."/>
            <person name="Pilke C."/>
            <person name="Bunk B."/>
            <person name="Sproeer C."/>
            <person name="Pester M."/>
        </authorList>
    </citation>
    <scope>NUCLEOTIDE SEQUENCE</scope>
    <source>
        <strain evidence="5">DSM 109919</strain>
        <strain evidence="6">DSM 109920</strain>
    </source>
</reference>
<keyword evidence="3" id="KW-1133">Transmembrane helix</keyword>
<feature type="domain" description="HIRAN" evidence="4">
    <location>
        <begin position="67"/>
        <end position="141"/>
    </location>
</feature>
<evidence type="ECO:0000256" key="1">
    <source>
        <dbReference type="ARBA" id="ARBA00022723"/>
    </source>
</evidence>
<accession>A0AAU7CWU0</accession>
<evidence type="ECO:0000313" key="5">
    <source>
        <dbReference type="EMBL" id="XBH09362.1"/>
    </source>
</evidence>
<feature type="transmembrane region" description="Helical" evidence="3">
    <location>
        <begin position="210"/>
        <end position="227"/>
    </location>
</feature>
<evidence type="ECO:0000313" key="6">
    <source>
        <dbReference type="EMBL" id="XBH12649.1"/>
    </source>
</evidence>
<dbReference type="KEGG" id="epl:P4G45_12820"/>
<evidence type="ECO:0000256" key="3">
    <source>
        <dbReference type="SAM" id="Phobius"/>
    </source>
</evidence>
<dbReference type="GO" id="GO:0016818">
    <property type="term" value="F:hydrolase activity, acting on acid anhydrides, in phosphorus-containing anhydrides"/>
    <property type="evidence" value="ECO:0007669"/>
    <property type="project" value="InterPro"/>
</dbReference>
<dbReference type="EMBL" id="CP121195">
    <property type="protein sequence ID" value="XBH12649.1"/>
    <property type="molecule type" value="Genomic_DNA"/>
</dbReference>
<protein>
    <submittedName>
        <fullName evidence="6">HIRAN domain-containing protein</fullName>
    </submittedName>
</protein>